<dbReference type="Proteomes" id="UP001595945">
    <property type="component" value="Unassembled WGS sequence"/>
</dbReference>
<gene>
    <name evidence="2" type="ORF">ACFO9K_01870</name>
</gene>
<dbReference type="GeneID" id="73045955"/>
<keyword evidence="1" id="KW-0812">Transmembrane</keyword>
<dbReference type="RefSeq" id="WP_254267496.1">
    <property type="nucleotide sequence ID" value="NZ_CP100400.1"/>
</dbReference>
<name>A0ABD5PXN1_9EURY</name>
<keyword evidence="1" id="KW-1133">Transmembrane helix</keyword>
<proteinExistence type="predicted"/>
<reference evidence="2 3" key="1">
    <citation type="journal article" date="2019" name="Int. J. Syst. Evol. Microbiol.">
        <title>The Global Catalogue of Microorganisms (GCM) 10K type strain sequencing project: providing services to taxonomists for standard genome sequencing and annotation.</title>
        <authorList>
            <consortium name="The Broad Institute Genomics Platform"/>
            <consortium name="The Broad Institute Genome Sequencing Center for Infectious Disease"/>
            <person name="Wu L."/>
            <person name="Ma J."/>
        </authorList>
    </citation>
    <scope>NUCLEOTIDE SEQUENCE [LARGE SCALE GENOMIC DNA]</scope>
    <source>
        <strain evidence="2 3">XZYJ18</strain>
    </source>
</reference>
<feature type="transmembrane region" description="Helical" evidence="1">
    <location>
        <begin position="6"/>
        <end position="28"/>
    </location>
</feature>
<evidence type="ECO:0000256" key="1">
    <source>
        <dbReference type="SAM" id="Phobius"/>
    </source>
</evidence>
<sequence>MSDLVSFVFIAQTTMLVITCVLLVYPVVTYGRNVAHTRGLLLLAGAFFALTVSYVTAVAFGMTLVSSVLDLTASLLAAAGIWQFARPFVQFDEGTVETTAVGDTTGGFESAGDD</sequence>
<comment type="caution">
    <text evidence="2">The sequence shown here is derived from an EMBL/GenBank/DDBJ whole genome shotgun (WGS) entry which is preliminary data.</text>
</comment>
<evidence type="ECO:0000313" key="3">
    <source>
        <dbReference type="Proteomes" id="UP001595945"/>
    </source>
</evidence>
<keyword evidence="3" id="KW-1185">Reference proteome</keyword>
<organism evidence="2 3">
    <name type="scientific">Halorussus aquaticus</name>
    <dbReference type="NCBI Taxonomy" id="2953748"/>
    <lineage>
        <taxon>Archaea</taxon>
        <taxon>Methanobacteriati</taxon>
        <taxon>Methanobacteriota</taxon>
        <taxon>Stenosarchaea group</taxon>
        <taxon>Halobacteria</taxon>
        <taxon>Halobacteriales</taxon>
        <taxon>Haladaptataceae</taxon>
        <taxon>Halorussus</taxon>
    </lineage>
</organism>
<evidence type="ECO:0000313" key="2">
    <source>
        <dbReference type="EMBL" id="MFC4823000.1"/>
    </source>
</evidence>
<dbReference type="AlphaFoldDB" id="A0ABD5PXN1"/>
<protein>
    <submittedName>
        <fullName evidence="2">Uncharacterized protein</fullName>
    </submittedName>
</protein>
<feature type="transmembrane region" description="Helical" evidence="1">
    <location>
        <begin position="40"/>
        <end position="62"/>
    </location>
</feature>
<accession>A0ABD5PXN1</accession>
<dbReference type="EMBL" id="JBHSHT010000001">
    <property type="protein sequence ID" value="MFC4823000.1"/>
    <property type="molecule type" value="Genomic_DNA"/>
</dbReference>
<keyword evidence="1" id="KW-0472">Membrane</keyword>